<dbReference type="InterPro" id="IPR051544">
    <property type="entry name" value="TPS_OM_transporter"/>
</dbReference>
<gene>
    <name evidence="2" type="ORF">ORY91_000036</name>
    <name evidence="3" type="ORF">V9W64_04055</name>
</gene>
<dbReference type="EMBL" id="CP146598">
    <property type="protein sequence ID" value="WWY03905.1"/>
    <property type="molecule type" value="Genomic_DNA"/>
</dbReference>
<accession>A0A9X4E4S0</accession>
<reference evidence="3" key="2">
    <citation type="submission" date="2024-02" db="EMBL/GenBank/DDBJ databases">
        <title>Neisseria leonii sp. nov.</title>
        <authorList>
            <person name="Boutroux M."/>
            <person name="Favre-Rochex S."/>
            <person name="Gorgette O."/>
            <person name="Touak G."/>
            <person name="Muhle E."/>
            <person name="Chesneau O."/>
            <person name="Clermont D."/>
            <person name="Rahi P."/>
        </authorList>
    </citation>
    <scope>NUCLEOTIDE SEQUENCE</scope>
    <source>
        <strain evidence="3">51.81</strain>
    </source>
</reference>
<dbReference type="Gene3D" id="2.40.160.50">
    <property type="entry name" value="membrane protein fhac: a member of the omp85/tpsb transporter family"/>
    <property type="match status" value="1"/>
</dbReference>
<dbReference type="Proteomes" id="UP001149607">
    <property type="component" value="Chromosome"/>
</dbReference>
<dbReference type="GO" id="GO:0046819">
    <property type="term" value="P:protein secretion by the type V secretion system"/>
    <property type="evidence" value="ECO:0007669"/>
    <property type="project" value="TreeGrafter"/>
</dbReference>
<protein>
    <submittedName>
        <fullName evidence="3">ShlB/FhaC/HecB family hemolysin secretion/activation protein</fullName>
    </submittedName>
</protein>
<name>A0A9X4E4S0_9NEIS</name>
<dbReference type="AlphaFoldDB" id="A0A9X4E4S0"/>
<dbReference type="GO" id="GO:0098046">
    <property type="term" value="C:type V protein secretion system complex"/>
    <property type="evidence" value="ECO:0007669"/>
    <property type="project" value="TreeGrafter"/>
</dbReference>
<sequence length="118" mass="12978">MPQDKLAIGGRYTVRGFDGEISLSAERGWYWRNELAWQYQPQHQLYAAADIGHVSGNSTKYLLGQTPAGATIGLRDTFNVGGSLPYDVFAGKVLKKSEYFGTKSIDTGGNISYSFEAF</sequence>
<dbReference type="PANTHER" id="PTHR34597:SF3">
    <property type="entry name" value="OUTER MEMBRANE TRANSPORTER CDIB"/>
    <property type="match status" value="1"/>
</dbReference>
<dbReference type="InterPro" id="IPR005565">
    <property type="entry name" value="Hemolysn_activator_HlyB_C"/>
</dbReference>
<feature type="domain" description="Haemolysin activator HlyB C-terminal" evidence="1">
    <location>
        <begin position="2"/>
        <end position="75"/>
    </location>
</feature>
<dbReference type="EMBL" id="JAPQFL010000011">
    <property type="protein sequence ID" value="MDD9328770.1"/>
    <property type="molecule type" value="Genomic_DNA"/>
</dbReference>
<dbReference type="Pfam" id="PF03865">
    <property type="entry name" value="ShlB"/>
    <property type="match status" value="1"/>
</dbReference>
<dbReference type="RefSeq" id="WP_274585815.1">
    <property type="nucleotide sequence ID" value="NZ_CP145811.1"/>
</dbReference>
<evidence type="ECO:0000313" key="4">
    <source>
        <dbReference type="Proteomes" id="UP001149607"/>
    </source>
</evidence>
<dbReference type="PANTHER" id="PTHR34597">
    <property type="entry name" value="SLR1661 PROTEIN"/>
    <property type="match status" value="1"/>
</dbReference>
<evidence type="ECO:0000259" key="1">
    <source>
        <dbReference type="Pfam" id="PF03865"/>
    </source>
</evidence>
<organism evidence="2">
    <name type="scientific">Neisseria leonii</name>
    <dbReference type="NCBI Taxonomy" id="2995413"/>
    <lineage>
        <taxon>Bacteria</taxon>
        <taxon>Pseudomonadati</taxon>
        <taxon>Pseudomonadota</taxon>
        <taxon>Betaproteobacteria</taxon>
        <taxon>Neisseriales</taxon>
        <taxon>Neisseriaceae</taxon>
        <taxon>Neisseria</taxon>
    </lineage>
</organism>
<reference evidence="2" key="1">
    <citation type="submission" date="2022-10" db="EMBL/GenBank/DDBJ databases">
        <authorList>
            <person name="Boutroux M."/>
        </authorList>
    </citation>
    <scope>NUCLEOTIDE SEQUENCE</scope>
    <source>
        <strain evidence="2">51.81</strain>
    </source>
</reference>
<dbReference type="GO" id="GO:0008320">
    <property type="term" value="F:protein transmembrane transporter activity"/>
    <property type="evidence" value="ECO:0007669"/>
    <property type="project" value="TreeGrafter"/>
</dbReference>
<proteinExistence type="predicted"/>
<evidence type="ECO:0000313" key="2">
    <source>
        <dbReference type="EMBL" id="MDD9328770.1"/>
    </source>
</evidence>
<keyword evidence="4" id="KW-1185">Reference proteome</keyword>
<evidence type="ECO:0000313" key="3">
    <source>
        <dbReference type="EMBL" id="WWY03905.1"/>
    </source>
</evidence>